<reference evidence="1" key="1">
    <citation type="submission" date="2021-11" db="EMBL/GenBank/DDBJ databases">
        <authorList>
            <person name="Schell T."/>
        </authorList>
    </citation>
    <scope>NUCLEOTIDE SEQUENCE</scope>
    <source>
        <strain evidence="1">M5</strain>
    </source>
</reference>
<sequence>MSLVDKRRLTEALNLNGKKLSTFNFAFSHPLEEDVLESLCISGIGVIPVPISLVDVERLISVTELRHCVEGKTNPMITETGIRELDAQSVNFSPQNFLQRGISSLVSTAMCHLGINAGILAIEANLDKLSFIPPGGCMKTDCVLKREPGMFATMILQIPVEGGHSGGMLKVQLDSKSMVFDCTMSENHKFHLSAIYVGCMQEVETISQGWIVTLSFNLVWKNAMAMADSPLPLPTLLTVLNEIAESLKSWTTPTDYEPMRLKVNASVETSPEEMIASVLDTSSPSDLLDYSPALVTSNSRYSNEKSNMLLFLLEGNYSIADLGFADLTGRDKMLARIFNCSLFLDIHLAVITQHHTGTLDYCDLEEENPSNQTYKIEHWINSTNTLIKLKGMEFDLLTQLMGNAQKLKNYVIREENAKEKKIPPGTPRSFSCSHPVLVIWPKPQTIRIYCQYGFNAVLDRMEAAVDISSNRQELIGDLGIVMSFCRTEPLKVWMDPTVKAGQRTYRLLRLCQFLRARDEGLELLDLLGTDFSLNGDKALDSIANTSSSQFLYEGIRSEDVAEAIADFQCLTSGWVACFDRILKLVTPNRIVEQLTQLISLVKHILDRSCFQGGINLMDSISSTLSDLEPIFAKSLRHPELDAFVDQVIAMEADRRTSNPLRVAHVISLFPRLDFYQQCHLVVGLQKENSLRLLGVPSCLQMFRDLCLSLSLSDLHVEGPMVNIAVQLLKCFFNLGEENLVQSFTDQICITHTLSSLEPSFLKPNLLEAVLSSPDIWELVSTSTLAKKSIVSLVTARLSFLISLVDQQLPVLSDEVNAERYQPVRHSWMTELHQEATRASLSSCIHMVFRLERETAFENQKGMDSLAALYSKLSLEQLCHLVLDLRELNGNLLKENPVCFGLFVNLCQLLVNKSKEALPQIPHEIIIEVVQTFIWLGDIMLVRSLVKQICLAGSGGSWDPTDKNKLLESILSSPESWCEIGPSSSRLVRDSSTALIGAWIVGLCRILDQVGSKTISNGKTDGLRSKIASCVNIFIRTEKSQPRSDQPNVATFFTLLLSKLSLERLCHLIVDLRKLDAVDSTSSVLKSPPCSDVYRDLCQLLLNKELNTFIKSYGWLMTELWKCFHWFSNEDIFMALSHKILDAFPPTQENPLVAKIVSSSELRSLVSTTSFGKEAFCLFLDQRINRLKTMFKPFLSWDHPYAVVPGHPEVEAFLRSTDKSMVYSYFTSFASACKFSVRVGGTKNGYCIQVDPVKVGKRFRCKIEKTLSRNALLKKTTDDLVEFREILMQSGCVASQSSSTVSTTERREITFKREVVSSDEDSCVAGPTKRAREEPSFLDGTVTVRYEI</sequence>
<dbReference type="OrthoDB" id="5971311at2759"/>
<evidence type="ECO:0000313" key="2">
    <source>
        <dbReference type="Proteomes" id="UP000789390"/>
    </source>
</evidence>
<gene>
    <name evidence="1" type="ORF">DGAL_LOCUS12268</name>
</gene>
<dbReference type="PANTHER" id="PTHR33099">
    <property type="entry name" value="FE2OG DIOXYGENASE DOMAIN-CONTAINING PROTEIN"/>
    <property type="match status" value="1"/>
</dbReference>
<keyword evidence="2" id="KW-1185">Reference proteome</keyword>
<evidence type="ECO:0000313" key="1">
    <source>
        <dbReference type="EMBL" id="CAH0108848.1"/>
    </source>
</evidence>
<organism evidence="1 2">
    <name type="scientific">Daphnia galeata</name>
    <dbReference type="NCBI Taxonomy" id="27404"/>
    <lineage>
        <taxon>Eukaryota</taxon>
        <taxon>Metazoa</taxon>
        <taxon>Ecdysozoa</taxon>
        <taxon>Arthropoda</taxon>
        <taxon>Crustacea</taxon>
        <taxon>Branchiopoda</taxon>
        <taxon>Diplostraca</taxon>
        <taxon>Cladocera</taxon>
        <taxon>Anomopoda</taxon>
        <taxon>Daphniidae</taxon>
        <taxon>Daphnia</taxon>
    </lineage>
</organism>
<name>A0A8J2RUT6_9CRUS</name>
<comment type="caution">
    <text evidence="1">The sequence shown here is derived from an EMBL/GenBank/DDBJ whole genome shotgun (WGS) entry which is preliminary data.</text>
</comment>
<protein>
    <submittedName>
        <fullName evidence="1">Uncharacterized protein</fullName>
    </submittedName>
</protein>
<accession>A0A8J2RUT6</accession>
<dbReference type="EMBL" id="CAKKLH010000288">
    <property type="protein sequence ID" value="CAH0108848.1"/>
    <property type="molecule type" value="Genomic_DNA"/>
</dbReference>
<dbReference type="Proteomes" id="UP000789390">
    <property type="component" value="Unassembled WGS sequence"/>
</dbReference>
<dbReference type="PANTHER" id="PTHR33099:SF7">
    <property type="entry name" value="MYND-TYPE DOMAIN-CONTAINING PROTEIN"/>
    <property type="match status" value="1"/>
</dbReference>
<proteinExistence type="predicted"/>